<evidence type="ECO:0000256" key="1">
    <source>
        <dbReference type="SAM" id="Phobius"/>
    </source>
</evidence>
<dbReference type="EMBL" id="AMCI01000483">
    <property type="protein sequence ID" value="EJX09028.1"/>
    <property type="molecule type" value="Genomic_DNA"/>
</dbReference>
<gene>
    <name evidence="3" type="ORF">EVA_02864</name>
</gene>
<dbReference type="GO" id="GO:0006508">
    <property type="term" value="P:proteolysis"/>
    <property type="evidence" value="ECO:0007669"/>
    <property type="project" value="InterPro"/>
</dbReference>
<dbReference type="InterPro" id="IPR036034">
    <property type="entry name" value="PDZ_sf"/>
</dbReference>
<organism evidence="3">
    <name type="scientific">gut metagenome</name>
    <dbReference type="NCBI Taxonomy" id="749906"/>
    <lineage>
        <taxon>unclassified sequences</taxon>
        <taxon>metagenomes</taxon>
        <taxon>organismal metagenomes</taxon>
    </lineage>
</organism>
<protein>
    <submittedName>
        <fullName evidence="3">Peptidase family S41</fullName>
    </submittedName>
</protein>
<dbReference type="Gene3D" id="2.30.42.10">
    <property type="match status" value="1"/>
</dbReference>
<dbReference type="Pfam" id="PF21558">
    <property type="entry name" value="Pept_S41_N_bact"/>
    <property type="match status" value="1"/>
</dbReference>
<dbReference type="InterPro" id="IPR048818">
    <property type="entry name" value="BACUNI_00178-like_N"/>
</dbReference>
<feature type="transmembrane region" description="Helical" evidence="1">
    <location>
        <begin position="45"/>
        <end position="63"/>
    </location>
</feature>
<dbReference type="GO" id="GO:0004175">
    <property type="term" value="F:endopeptidase activity"/>
    <property type="evidence" value="ECO:0007669"/>
    <property type="project" value="TreeGrafter"/>
</dbReference>
<dbReference type="AlphaFoldDB" id="J9H0B2"/>
<feature type="domain" description="Tail specific protease" evidence="2">
    <location>
        <begin position="258"/>
        <end position="447"/>
    </location>
</feature>
<dbReference type="SMART" id="SM00245">
    <property type="entry name" value="TSPc"/>
    <property type="match status" value="1"/>
</dbReference>
<evidence type="ECO:0000313" key="3">
    <source>
        <dbReference type="EMBL" id="EJX09028.1"/>
    </source>
</evidence>
<dbReference type="Gene3D" id="3.90.226.10">
    <property type="entry name" value="2-enoyl-CoA Hydratase, Chain A, domain 1"/>
    <property type="match status" value="1"/>
</dbReference>
<comment type="caution">
    <text evidence="3">The sequence shown here is derived from an EMBL/GenBank/DDBJ whole genome shotgun (WGS) entry which is preliminary data.</text>
</comment>
<name>J9H0B2_9ZZZZ</name>
<keyword evidence="1" id="KW-1133">Transmembrane helix</keyword>
<feature type="transmembrane region" description="Helical" evidence="1">
    <location>
        <begin position="20"/>
        <end position="38"/>
    </location>
</feature>
<dbReference type="GO" id="GO:0008236">
    <property type="term" value="F:serine-type peptidase activity"/>
    <property type="evidence" value="ECO:0007669"/>
    <property type="project" value="InterPro"/>
</dbReference>
<keyword evidence="1" id="KW-0812">Transmembrane</keyword>
<sequence length="469" mass="54018">METCIKILELSSVLGNLNKYLIIIGLLLLVLAILFLLRNKIGMKTVAICSLIGITSLSVYLGLEYHSTNKIFHSTRPMYDIKEFMEHQAIEPADFISDFEEIGQHVRQWYELAQQKNISLSELYQTYRKQVSQAQNKREYFDVLQRYFSELKNNHTALCYQTYKAHAGAEWRGDSLYVLVSYLKNPMKSGDRILEIDGKDILAWRDSMMHYVSASTDWTRSTATANFVFDSYTDTLRNYTLMRGDSLYHLTLPLHRDFRKLSEKMYQSDRRYHPFILKEHPQGDSLNHSEGASLYSLWPWLVAWEVEKLKEISPTFKDKSKIVIDLATTAEDQVEPALEMVRYFLKKPYVTIHQDTLLPHPQAYKGTLYVFVSRYTSAAAELFASILQESGSATLFGEETRGDFGCHIKTFCTSHGTLFTIGAGKTKLTTAGKQTEGEGLKPDISVRKSNDISLLKFVRKSHYKEIYKQ</sequence>
<evidence type="ECO:0000259" key="2">
    <source>
        <dbReference type="SMART" id="SM00245"/>
    </source>
</evidence>
<dbReference type="PANTHER" id="PTHR32060:SF22">
    <property type="entry name" value="CARBOXYL-TERMINAL-PROCESSING PEPTIDASE 3, CHLOROPLASTIC"/>
    <property type="match status" value="1"/>
</dbReference>
<dbReference type="InterPro" id="IPR028204">
    <property type="entry name" value="Tricorn_C1"/>
</dbReference>
<dbReference type="InterPro" id="IPR029045">
    <property type="entry name" value="ClpP/crotonase-like_dom_sf"/>
</dbReference>
<dbReference type="Gene3D" id="3.30.750.44">
    <property type="match status" value="1"/>
</dbReference>
<proteinExistence type="predicted"/>
<dbReference type="Pfam" id="PF03572">
    <property type="entry name" value="Peptidase_S41"/>
    <property type="match status" value="1"/>
</dbReference>
<dbReference type="Pfam" id="PF14684">
    <property type="entry name" value="Tricorn_C1"/>
    <property type="match status" value="1"/>
</dbReference>
<reference evidence="3" key="1">
    <citation type="journal article" date="2012" name="PLoS ONE">
        <title>Gene sets for utilization of primary and secondary nutrition supplies in the distal gut of endangered iberian lynx.</title>
        <authorList>
            <person name="Alcaide M."/>
            <person name="Messina E."/>
            <person name="Richter M."/>
            <person name="Bargiela R."/>
            <person name="Peplies J."/>
            <person name="Huws S.A."/>
            <person name="Newbold C.J."/>
            <person name="Golyshin P.N."/>
            <person name="Simon M.A."/>
            <person name="Lopez G."/>
            <person name="Yakimov M.M."/>
            <person name="Ferrer M."/>
        </authorList>
    </citation>
    <scope>NUCLEOTIDE SEQUENCE</scope>
</reference>
<dbReference type="PANTHER" id="PTHR32060">
    <property type="entry name" value="TAIL-SPECIFIC PROTEASE"/>
    <property type="match status" value="1"/>
</dbReference>
<dbReference type="InterPro" id="IPR005151">
    <property type="entry name" value="Tail-specific_protease"/>
</dbReference>
<accession>J9H0B2</accession>
<dbReference type="SUPFAM" id="SSF52096">
    <property type="entry name" value="ClpP/crotonase"/>
    <property type="match status" value="1"/>
</dbReference>
<keyword evidence="1" id="KW-0472">Membrane</keyword>